<dbReference type="OrthoDB" id="5985572at2759"/>
<evidence type="ECO:0000256" key="1">
    <source>
        <dbReference type="SAM" id="MobiDB-lite"/>
    </source>
</evidence>
<comment type="caution">
    <text evidence="2">The sequence shown here is derived from an EMBL/GenBank/DDBJ whole genome shotgun (WGS) entry which is preliminary data.</text>
</comment>
<evidence type="ECO:0000313" key="3">
    <source>
        <dbReference type="Proteomes" id="UP000824540"/>
    </source>
</evidence>
<keyword evidence="3" id="KW-1185">Reference proteome</keyword>
<dbReference type="EMBL" id="JAFBMS010000125">
    <property type="protein sequence ID" value="KAG9335268.1"/>
    <property type="molecule type" value="Genomic_DNA"/>
</dbReference>
<dbReference type="Proteomes" id="UP000824540">
    <property type="component" value="Unassembled WGS sequence"/>
</dbReference>
<feature type="compositionally biased region" description="Basic and acidic residues" evidence="1">
    <location>
        <begin position="100"/>
        <end position="121"/>
    </location>
</feature>
<accession>A0A8T2NBX3</accession>
<reference evidence="2" key="1">
    <citation type="thesis" date="2021" institute="BYU ScholarsArchive" country="Provo, UT, USA">
        <title>Applications of and Algorithms for Genome Assembly and Genomic Analyses with an Emphasis on Marine Teleosts.</title>
        <authorList>
            <person name="Pickett B.D."/>
        </authorList>
    </citation>
    <scope>NUCLEOTIDE SEQUENCE</scope>
    <source>
        <strain evidence="2">HI-2016</strain>
    </source>
</reference>
<organism evidence="2 3">
    <name type="scientific">Albula glossodonta</name>
    <name type="common">roundjaw bonefish</name>
    <dbReference type="NCBI Taxonomy" id="121402"/>
    <lineage>
        <taxon>Eukaryota</taxon>
        <taxon>Metazoa</taxon>
        <taxon>Chordata</taxon>
        <taxon>Craniata</taxon>
        <taxon>Vertebrata</taxon>
        <taxon>Euteleostomi</taxon>
        <taxon>Actinopterygii</taxon>
        <taxon>Neopterygii</taxon>
        <taxon>Teleostei</taxon>
        <taxon>Albuliformes</taxon>
        <taxon>Albulidae</taxon>
        <taxon>Albula</taxon>
    </lineage>
</organism>
<feature type="region of interest" description="Disordered" evidence="1">
    <location>
        <begin position="95"/>
        <end position="121"/>
    </location>
</feature>
<gene>
    <name evidence="2" type="ORF">JZ751_005448</name>
</gene>
<sequence>MFNCSLFPNDTDLCIPATGARSAKEDERNSFNGVRLKVEGSLVEGGDRKVVAQARSLTPLKGRDRVDEEAMVKSALWLPEGGSCTCEVLDDPEWQAGSLADHEVDQDRERTEKVHQESTEA</sequence>
<proteinExistence type="predicted"/>
<name>A0A8T2NBX3_9TELE</name>
<evidence type="ECO:0000313" key="2">
    <source>
        <dbReference type="EMBL" id="KAG9335268.1"/>
    </source>
</evidence>
<protein>
    <submittedName>
        <fullName evidence="2">Uncharacterized protein</fullName>
    </submittedName>
</protein>
<dbReference type="AlphaFoldDB" id="A0A8T2NBX3"/>